<dbReference type="Proteomes" id="UP000031586">
    <property type="component" value="Unassembled WGS sequence"/>
</dbReference>
<evidence type="ECO:0000313" key="1">
    <source>
        <dbReference type="EMBL" id="KIF52523.1"/>
    </source>
</evidence>
<protein>
    <submittedName>
        <fullName evidence="1">Uncharacterized protein</fullName>
    </submittedName>
</protein>
<comment type="caution">
    <text evidence="1">The sequence shown here is derived from an EMBL/GenBank/DDBJ whole genome shotgun (WGS) entry which is preliminary data.</text>
</comment>
<evidence type="ECO:0000313" key="2">
    <source>
        <dbReference type="Proteomes" id="UP000031586"/>
    </source>
</evidence>
<reference evidence="1 2" key="1">
    <citation type="submission" date="2014-07" db="EMBL/GenBank/DDBJ databases">
        <title>Unique and conserved regions in Vibrio harveyi and related species in comparison with the shrimp pathogen Vibrio harveyi CAIM 1792.</title>
        <authorList>
            <person name="Espinoza-Valles I."/>
            <person name="Vora G."/>
            <person name="Leekitcharoenphon P."/>
            <person name="Ussery D."/>
            <person name="Hoj L."/>
            <person name="Gomez-Gil B."/>
        </authorList>
    </citation>
    <scope>NUCLEOTIDE SEQUENCE [LARGE SCALE GENOMIC DNA]</scope>
    <source>
        <strain evidence="2">CAIM 1854 / LMG 25443</strain>
    </source>
</reference>
<dbReference type="AlphaFoldDB" id="A0A0C1VRK5"/>
<dbReference type="EMBL" id="JPRD01000020">
    <property type="protein sequence ID" value="KIF52523.1"/>
    <property type="molecule type" value="Genomic_DNA"/>
</dbReference>
<accession>A0A0C1VRK5</accession>
<dbReference type="PATRIC" id="fig|1229493.5.peg.1692"/>
<gene>
    <name evidence="1" type="ORF">H735_12785</name>
</gene>
<name>A0A0C1VRK5_9VIBR</name>
<proteinExistence type="predicted"/>
<sequence length="291" mass="33996">MSIFSSALLTFRKKNNKTQLELVNFLASTNINCERIDVGTISRWETRKTKPTMKRQLGVLFSLKLFDDMHNLINAYKYKKKELEYAINKRYNQRGGNNWFYVNLEQLNYLTYSNLTQLPTYFLDSYRKNVIENLRDSFLNEQYNSKVTLFFNDSNYPVGHVVYSSMHVCMFKETYLYKNSIFVNFDLLNEVVVIPSLYSVSPKVLGNIIKIMLTEILYRVNDLSSVVLINRVCGSDELLRIFGGDVIAFGPKSSENQGVLHNKTWYRWIIYSFCPYELVSSLISAKNLLLL</sequence>
<dbReference type="RefSeq" id="WP_020197922.1">
    <property type="nucleotide sequence ID" value="NZ_BAOH01000159.1"/>
</dbReference>
<organism evidence="1 2">
    <name type="scientific">Vibrio owensii CAIM 1854 = LMG 25443</name>
    <dbReference type="NCBI Taxonomy" id="1229493"/>
    <lineage>
        <taxon>Bacteria</taxon>
        <taxon>Pseudomonadati</taxon>
        <taxon>Pseudomonadota</taxon>
        <taxon>Gammaproteobacteria</taxon>
        <taxon>Vibrionales</taxon>
        <taxon>Vibrionaceae</taxon>
        <taxon>Vibrio</taxon>
    </lineage>
</organism>